<gene>
    <name evidence="1" type="ORF">GCM10009006_33780</name>
</gene>
<evidence type="ECO:0000313" key="2">
    <source>
        <dbReference type="Proteomes" id="UP000656367"/>
    </source>
</evidence>
<accession>A0A830FW65</accession>
<comment type="caution">
    <text evidence="1">The sequence shown here is derived from an EMBL/GenBank/DDBJ whole genome shotgun (WGS) entry which is preliminary data.</text>
</comment>
<reference evidence="1" key="1">
    <citation type="journal article" date="2014" name="Int. J. Syst. Evol. Microbiol.">
        <title>Complete genome sequence of Corynebacterium casei LMG S-19264T (=DSM 44701T), isolated from a smear-ripened cheese.</title>
        <authorList>
            <consortium name="US DOE Joint Genome Institute (JGI-PGF)"/>
            <person name="Walter F."/>
            <person name="Albersmeier A."/>
            <person name="Kalinowski J."/>
            <person name="Ruckert C."/>
        </authorList>
    </citation>
    <scope>NUCLEOTIDE SEQUENCE</scope>
    <source>
        <strain evidence="1">JCM 15759</strain>
    </source>
</reference>
<dbReference type="EMBL" id="BMON01000004">
    <property type="protein sequence ID" value="GGM49777.1"/>
    <property type="molecule type" value="Genomic_DNA"/>
</dbReference>
<reference evidence="1" key="2">
    <citation type="submission" date="2020-09" db="EMBL/GenBank/DDBJ databases">
        <authorList>
            <person name="Sun Q."/>
            <person name="Ohkuma M."/>
        </authorList>
    </citation>
    <scope>NUCLEOTIDE SEQUENCE</scope>
    <source>
        <strain evidence="1">JCM 15759</strain>
    </source>
</reference>
<proteinExistence type="predicted"/>
<evidence type="ECO:0000313" key="1">
    <source>
        <dbReference type="EMBL" id="GGM49777.1"/>
    </source>
</evidence>
<protein>
    <submittedName>
        <fullName evidence="1">Uncharacterized protein</fullName>
    </submittedName>
</protein>
<sequence length="142" mass="15090">MGLVAMILLAGCIAPEVGTATSTPASTSKSAGTATGVVASENKEVRLINDWNQSADVQLRIIRLATNETVRNESYALSPESRRTAYNISSADTDGIESFEVIVTARNVTTRDTFNNDACYGDIHVPVNSDGTFEGPHYGGMC</sequence>
<name>A0A830FW65_HALAR</name>
<organism evidence="1 2">
    <name type="scientific">Haloarcula argentinensis</name>
    <dbReference type="NCBI Taxonomy" id="43776"/>
    <lineage>
        <taxon>Archaea</taxon>
        <taxon>Methanobacteriati</taxon>
        <taxon>Methanobacteriota</taxon>
        <taxon>Stenosarchaea group</taxon>
        <taxon>Halobacteria</taxon>
        <taxon>Halobacteriales</taxon>
        <taxon>Haloarculaceae</taxon>
        <taxon>Haloarcula</taxon>
    </lineage>
</organism>
<dbReference type="AlphaFoldDB" id="A0A830FW65"/>
<dbReference type="Proteomes" id="UP000656367">
    <property type="component" value="Unassembled WGS sequence"/>
</dbReference>